<dbReference type="Proteomes" id="UP000023758">
    <property type="component" value="Unassembled WGS sequence"/>
</dbReference>
<protein>
    <submittedName>
        <fullName evidence="1">Uncharacterized protein</fullName>
    </submittedName>
</protein>
<sequence>MTDLTSLYIVKSIPLELSITRPIFRVEPIPANFATVTWLILLGKEYQVTLEQESSTLAEGKDSCIIDQGRSSQFSDPEIRVYGQSANRNDDVLSDIFGDIRAVLKWSYGRKSQVRASCEFSK</sequence>
<evidence type="ECO:0000313" key="1">
    <source>
        <dbReference type="EMBL" id="EZF56876.1"/>
    </source>
</evidence>
<dbReference type="AlphaFoldDB" id="A0A022WFE7"/>
<dbReference type="EMBL" id="KK207706">
    <property type="protein sequence ID" value="EZF56876.1"/>
    <property type="molecule type" value="Genomic_DNA"/>
</dbReference>
<name>A0A022WFE7_TRIRU</name>
<organism evidence="1">
    <name type="scientific">Trichophyton rubrum CBS 288.86</name>
    <dbReference type="NCBI Taxonomy" id="1215330"/>
    <lineage>
        <taxon>Eukaryota</taxon>
        <taxon>Fungi</taxon>
        <taxon>Dikarya</taxon>
        <taxon>Ascomycota</taxon>
        <taxon>Pezizomycotina</taxon>
        <taxon>Eurotiomycetes</taxon>
        <taxon>Eurotiomycetidae</taxon>
        <taxon>Onygenales</taxon>
        <taxon>Arthrodermataceae</taxon>
        <taxon>Trichophyton</taxon>
    </lineage>
</organism>
<gene>
    <name evidence="1" type="ORF">H103_00791</name>
</gene>
<accession>A0A022WFE7</accession>
<dbReference type="HOGENOM" id="CLU_2028393_0_0_1"/>
<proteinExistence type="predicted"/>
<reference evidence="1" key="1">
    <citation type="submission" date="2014-02" db="EMBL/GenBank/DDBJ databases">
        <title>The Genome Sequence of Trichophyton rubrum (morphotype fischeri) CBS 288.86.</title>
        <authorList>
            <consortium name="The Broad Institute Genomics Platform"/>
            <person name="Cuomo C.A."/>
            <person name="White T.C."/>
            <person name="Graser Y."/>
            <person name="Martinez-Rossi N."/>
            <person name="Heitman J."/>
            <person name="Young S.K."/>
            <person name="Zeng Q."/>
            <person name="Gargeya S."/>
            <person name="Abouelleil A."/>
            <person name="Alvarado L."/>
            <person name="Chapman S.B."/>
            <person name="Gainer-Dewar J."/>
            <person name="Goldberg J."/>
            <person name="Griggs A."/>
            <person name="Gujja S."/>
            <person name="Hansen M."/>
            <person name="Howarth C."/>
            <person name="Imamovic A."/>
            <person name="Larimer J."/>
            <person name="Martinez D."/>
            <person name="Murphy C."/>
            <person name="Pearson M.D."/>
            <person name="Persinoti G."/>
            <person name="Poon T."/>
            <person name="Priest M."/>
            <person name="Roberts A.D."/>
            <person name="Saif S."/>
            <person name="Shea T.D."/>
            <person name="Sykes S.N."/>
            <person name="Wortman J."/>
            <person name="Nusbaum C."/>
            <person name="Birren B."/>
        </authorList>
    </citation>
    <scope>NUCLEOTIDE SEQUENCE [LARGE SCALE GENOMIC DNA]</scope>
    <source>
        <strain evidence="1">CBS 288.86</strain>
    </source>
</reference>